<keyword evidence="1" id="KW-0812">Transmembrane</keyword>
<dbReference type="Proteomes" id="UP000199215">
    <property type="component" value="Unassembled WGS sequence"/>
</dbReference>
<feature type="transmembrane region" description="Helical" evidence="1">
    <location>
        <begin position="6"/>
        <end position="24"/>
    </location>
</feature>
<evidence type="ECO:0000313" key="4">
    <source>
        <dbReference type="Proteomes" id="UP000199215"/>
    </source>
</evidence>
<dbReference type="Gene3D" id="1.10.3730.20">
    <property type="match status" value="1"/>
</dbReference>
<reference evidence="3 4" key="1">
    <citation type="submission" date="2016-10" db="EMBL/GenBank/DDBJ databases">
        <authorList>
            <person name="de Groot N.N."/>
        </authorList>
    </citation>
    <scope>NUCLEOTIDE SEQUENCE [LARGE SCALE GENOMIC DNA]</scope>
    <source>
        <strain evidence="3 4">IBRC-M10418</strain>
    </source>
</reference>
<feature type="transmembrane region" description="Helical" evidence="1">
    <location>
        <begin position="97"/>
        <end position="117"/>
    </location>
</feature>
<keyword evidence="4" id="KW-1185">Reference proteome</keyword>
<feature type="transmembrane region" description="Helical" evidence="1">
    <location>
        <begin position="69"/>
        <end position="90"/>
    </location>
</feature>
<dbReference type="RefSeq" id="WP_092815683.1">
    <property type="nucleotide sequence ID" value="NZ_FNWU01000001.1"/>
</dbReference>
<dbReference type="EMBL" id="FNWU01000001">
    <property type="protein sequence ID" value="SEH43245.1"/>
    <property type="molecule type" value="Genomic_DNA"/>
</dbReference>
<dbReference type="AlphaFoldDB" id="A0A1H6I467"/>
<keyword evidence="1" id="KW-0472">Membrane</keyword>
<sequence length="142" mass="14314">MQPYVPYSLLAVAAYALVAPLMRIATSGSNAIPSDVAAAISNLILVVAAVAVVLFSGQDLAGHLGSPKVVYVLGAGCFLAVGILSYYRALALGPVSVVTPIFATFLVFSSVIGIAVLGESLTLQKAVGIAFAIGGVYLVSTA</sequence>
<proteinExistence type="predicted"/>
<evidence type="ECO:0000259" key="2">
    <source>
        <dbReference type="Pfam" id="PF00892"/>
    </source>
</evidence>
<feature type="transmembrane region" description="Helical" evidence="1">
    <location>
        <begin position="36"/>
        <end position="57"/>
    </location>
</feature>
<protein>
    <submittedName>
        <fullName evidence="3">Transporter family protein</fullName>
    </submittedName>
</protein>
<evidence type="ECO:0000256" key="1">
    <source>
        <dbReference type="SAM" id="Phobius"/>
    </source>
</evidence>
<keyword evidence="1" id="KW-1133">Transmembrane helix</keyword>
<organism evidence="3 4">
    <name type="scientific">Halopenitus malekzadehii</name>
    <dbReference type="NCBI Taxonomy" id="1267564"/>
    <lineage>
        <taxon>Archaea</taxon>
        <taxon>Methanobacteriati</taxon>
        <taxon>Methanobacteriota</taxon>
        <taxon>Stenosarchaea group</taxon>
        <taxon>Halobacteria</taxon>
        <taxon>Halobacteriales</taxon>
        <taxon>Haloferacaceae</taxon>
        <taxon>Halopenitus</taxon>
    </lineage>
</organism>
<name>A0A1H6I467_9EURY</name>
<dbReference type="SUPFAM" id="SSF103481">
    <property type="entry name" value="Multidrug resistance efflux transporter EmrE"/>
    <property type="match status" value="1"/>
</dbReference>
<dbReference type="InterPro" id="IPR000620">
    <property type="entry name" value="EamA_dom"/>
</dbReference>
<dbReference type="InterPro" id="IPR037185">
    <property type="entry name" value="EmrE-like"/>
</dbReference>
<dbReference type="OrthoDB" id="156473at2157"/>
<gene>
    <name evidence="3" type="ORF">SAMN05192561_1011005</name>
</gene>
<dbReference type="Pfam" id="PF00892">
    <property type="entry name" value="EamA"/>
    <property type="match status" value="1"/>
</dbReference>
<evidence type="ECO:0000313" key="3">
    <source>
        <dbReference type="EMBL" id="SEH43245.1"/>
    </source>
</evidence>
<feature type="domain" description="EamA" evidence="2">
    <location>
        <begin position="7"/>
        <end position="141"/>
    </location>
</feature>
<accession>A0A1H6I467</accession>
<dbReference type="GO" id="GO:0016020">
    <property type="term" value="C:membrane"/>
    <property type="evidence" value="ECO:0007669"/>
    <property type="project" value="InterPro"/>
</dbReference>
<dbReference type="STRING" id="1267564.SAMN05192561_1011005"/>